<dbReference type="Gene3D" id="3.40.50.300">
    <property type="entry name" value="P-loop containing nucleotide triphosphate hydrolases"/>
    <property type="match status" value="1"/>
</dbReference>
<protein>
    <submittedName>
        <fullName evidence="6">ABC transporter ATP-binding protein</fullName>
    </submittedName>
</protein>
<keyword evidence="3 6" id="KW-0067">ATP-binding</keyword>
<sequence length="278" mass="30853">MSIEVKELSFFYEKNRPVWEKIHFKIKDGSLVSLLGPNGAGKSTLFQCMLGLQKKYKGEVRIDGENIRSLSPAQMARKAAYIPQSASAAFNYTVKEIVLMGTTSLAPGMFRTPGKKEEKLVKQVLEKMKIGHLENRSFMNLSGGERQLVLIARALAQQAKILFMDEPAANLDYGNQILVLEEMRRLAAEGYTVIQSTHNPEQAFLYSDSVMAVKEGKIIGFGPPEKILSSSLIKKLYGVDVKVESLCGDRIRICVPSGLYDGQWCLKEKGEENGKLGA</sequence>
<dbReference type="SMART" id="SM00382">
    <property type="entry name" value="AAA"/>
    <property type="match status" value="1"/>
</dbReference>
<organism evidence="6 7">
    <name type="scientific">Candidatus Choladousia intestinavium</name>
    <dbReference type="NCBI Taxonomy" id="2840727"/>
    <lineage>
        <taxon>Bacteria</taxon>
        <taxon>Bacillati</taxon>
        <taxon>Bacillota</taxon>
        <taxon>Clostridia</taxon>
        <taxon>Lachnospirales</taxon>
        <taxon>Lachnospiraceae</taxon>
        <taxon>Lachnospiraceae incertae sedis</taxon>
        <taxon>Candidatus Choladousia</taxon>
    </lineage>
</organism>
<proteinExistence type="predicted"/>
<evidence type="ECO:0000259" key="5">
    <source>
        <dbReference type="PROSITE" id="PS50893"/>
    </source>
</evidence>
<dbReference type="Pfam" id="PF00005">
    <property type="entry name" value="ABC_tran"/>
    <property type="match status" value="1"/>
</dbReference>
<dbReference type="Proteomes" id="UP000886757">
    <property type="component" value="Unassembled WGS sequence"/>
</dbReference>
<keyword evidence="1" id="KW-0813">Transport</keyword>
<evidence type="ECO:0000256" key="1">
    <source>
        <dbReference type="ARBA" id="ARBA00022448"/>
    </source>
</evidence>
<evidence type="ECO:0000256" key="3">
    <source>
        <dbReference type="ARBA" id="ARBA00022840"/>
    </source>
</evidence>
<dbReference type="FunFam" id="3.40.50.300:FF:000134">
    <property type="entry name" value="Iron-enterobactin ABC transporter ATP-binding protein"/>
    <property type="match status" value="1"/>
</dbReference>
<comment type="caution">
    <text evidence="6">The sequence shown here is derived from an EMBL/GenBank/DDBJ whole genome shotgun (WGS) entry which is preliminary data.</text>
</comment>
<dbReference type="InterPro" id="IPR003593">
    <property type="entry name" value="AAA+_ATPase"/>
</dbReference>
<feature type="domain" description="ABC transporter" evidence="5">
    <location>
        <begin position="3"/>
        <end position="240"/>
    </location>
</feature>
<gene>
    <name evidence="6" type="ORF">IAB31_13000</name>
</gene>
<keyword evidence="4" id="KW-1278">Translocase</keyword>
<accession>A0A9D1ADV5</accession>
<dbReference type="AlphaFoldDB" id="A0A9D1ADV5"/>
<dbReference type="PROSITE" id="PS50893">
    <property type="entry name" value="ABC_TRANSPORTER_2"/>
    <property type="match status" value="1"/>
</dbReference>
<dbReference type="GO" id="GO:0005524">
    <property type="term" value="F:ATP binding"/>
    <property type="evidence" value="ECO:0007669"/>
    <property type="project" value="UniProtKB-KW"/>
</dbReference>
<keyword evidence="2" id="KW-0547">Nucleotide-binding</keyword>
<evidence type="ECO:0000256" key="4">
    <source>
        <dbReference type="ARBA" id="ARBA00022967"/>
    </source>
</evidence>
<dbReference type="InterPro" id="IPR017871">
    <property type="entry name" value="ABC_transporter-like_CS"/>
</dbReference>
<evidence type="ECO:0000313" key="7">
    <source>
        <dbReference type="Proteomes" id="UP000886757"/>
    </source>
</evidence>
<dbReference type="InterPro" id="IPR003439">
    <property type="entry name" value="ABC_transporter-like_ATP-bd"/>
</dbReference>
<dbReference type="GO" id="GO:0016887">
    <property type="term" value="F:ATP hydrolysis activity"/>
    <property type="evidence" value="ECO:0007669"/>
    <property type="project" value="InterPro"/>
</dbReference>
<dbReference type="InterPro" id="IPR027417">
    <property type="entry name" value="P-loop_NTPase"/>
</dbReference>
<reference evidence="6" key="2">
    <citation type="journal article" date="2021" name="PeerJ">
        <title>Extensive microbial diversity within the chicken gut microbiome revealed by metagenomics and culture.</title>
        <authorList>
            <person name="Gilroy R."/>
            <person name="Ravi A."/>
            <person name="Getino M."/>
            <person name="Pursley I."/>
            <person name="Horton D.L."/>
            <person name="Alikhan N.F."/>
            <person name="Baker D."/>
            <person name="Gharbi K."/>
            <person name="Hall N."/>
            <person name="Watson M."/>
            <person name="Adriaenssens E.M."/>
            <person name="Foster-Nyarko E."/>
            <person name="Jarju S."/>
            <person name="Secka A."/>
            <person name="Antonio M."/>
            <person name="Oren A."/>
            <person name="Chaudhuri R.R."/>
            <person name="La Ragione R."/>
            <person name="Hildebrand F."/>
            <person name="Pallen M.J."/>
        </authorList>
    </citation>
    <scope>NUCLEOTIDE SEQUENCE</scope>
    <source>
        <strain evidence="6">ChiSjej4B22-8148</strain>
    </source>
</reference>
<dbReference type="EMBL" id="DVGK01000152">
    <property type="protein sequence ID" value="HIR14825.1"/>
    <property type="molecule type" value="Genomic_DNA"/>
</dbReference>
<evidence type="ECO:0000256" key="2">
    <source>
        <dbReference type="ARBA" id="ARBA00022741"/>
    </source>
</evidence>
<dbReference type="PROSITE" id="PS00211">
    <property type="entry name" value="ABC_TRANSPORTER_1"/>
    <property type="match status" value="1"/>
</dbReference>
<reference evidence="6" key="1">
    <citation type="submission" date="2020-10" db="EMBL/GenBank/DDBJ databases">
        <authorList>
            <person name="Gilroy R."/>
        </authorList>
    </citation>
    <scope>NUCLEOTIDE SEQUENCE</scope>
    <source>
        <strain evidence="6">ChiSjej4B22-8148</strain>
    </source>
</reference>
<dbReference type="SUPFAM" id="SSF52540">
    <property type="entry name" value="P-loop containing nucleoside triphosphate hydrolases"/>
    <property type="match status" value="1"/>
</dbReference>
<dbReference type="CDD" id="cd03214">
    <property type="entry name" value="ABC_Iron-Siderophores_B12_Hemin"/>
    <property type="match status" value="1"/>
</dbReference>
<evidence type="ECO:0000313" key="6">
    <source>
        <dbReference type="EMBL" id="HIR14825.1"/>
    </source>
</evidence>
<name>A0A9D1ADV5_9FIRM</name>
<dbReference type="PANTHER" id="PTHR42794:SF1">
    <property type="entry name" value="HEMIN IMPORT ATP-BINDING PROTEIN HMUV"/>
    <property type="match status" value="1"/>
</dbReference>
<dbReference type="PANTHER" id="PTHR42794">
    <property type="entry name" value="HEMIN IMPORT ATP-BINDING PROTEIN HMUV"/>
    <property type="match status" value="1"/>
</dbReference>